<keyword evidence="9" id="KW-0282">Flagellum</keyword>
<keyword evidence="4 8" id="KW-0812">Transmembrane</keyword>
<gene>
    <name evidence="9" type="ORF">MNB_SM-3-692</name>
</gene>
<evidence type="ECO:0000256" key="4">
    <source>
        <dbReference type="ARBA" id="ARBA00022692"/>
    </source>
</evidence>
<keyword evidence="3" id="KW-1003">Cell membrane</keyword>
<name>A0A1W1D2Y4_9ZZZZ</name>
<keyword evidence="9" id="KW-0966">Cell projection</keyword>
<evidence type="ECO:0000313" key="9">
    <source>
        <dbReference type="EMBL" id="SFV74797.1"/>
    </source>
</evidence>
<evidence type="ECO:0000256" key="7">
    <source>
        <dbReference type="ARBA" id="ARBA00023143"/>
    </source>
</evidence>
<dbReference type="PANTHER" id="PTHR30065">
    <property type="entry name" value="FLAGELLAR BIOSYNTHETIC PROTEIN FLIR"/>
    <property type="match status" value="1"/>
</dbReference>
<dbReference type="GO" id="GO:0005886">
    <property type="term" value="C:plasma membrane"/>
    <property type="evidence" value="ECO:0007669"/>
    <property type="project" value="UniProtKB-SubCell"/>
</dbReference>
<dbReference type="EMBL" id="FPHP01000004">
    <property type="protein sequence ID" value="SFV74797.1"/>
    <property type="molecule type" value="Genomic_DNA"/>
</dbReference>
<keyword evidence="5 8" id="KW-1133">Transmembrane helix</keyword>
<evidence type="ECO:0000256" key="6">
    <source>
        <dbReference type="ARBA" id="ARBA00023136"/>
    </source>
</evidence>
<evidence type="ECO:0000256" key="5">
    <source>
        <dbReference type="ARBA" id="ARBA00022989"/>
    </source>
</evidence>
<proteinExistence type="predicted"/>
<keyword evidence="7" id="KW-0975">Bacterial flagellum</keyword>
<dbReference type="InterPro" id="IPR006303">
    <property type="entry name" value="FliR"/>
</dbReference>
<dbReference type="InterPro" id="IPR002010">
    <property type="entry name" value="T3SS_IM_R"/>
</dbReference>
<keyword evidence="6 8" id="KW-0472">Membrane</keyword>
<dbReference type="GO" id="GO:0009425">
    <property type="term" value="C:bacterial-type flagellum basal body"/>
    <property type="evidence" value="ECO:0007669"/>
    <property type="project" value="UniProtKB-SubCell"/>
</dbReference>
<accession>A0A1W1D2Y4</accession>
<feature type="transmembrane region" description="Helical" evidence="8">
    <location>
        <begin position="12"/>
        <end position="33"/>
    </location>
</feature>
<feature type="transmembrane region" description="Helical" evidence="8">
    <location>
        <begin position="216"/>
        <end position="240"/>
    </location>
</feature>
<evidence type="ECO:0000256" key="1">
    <source>
        <dbReference type="ARBA" id="ARBA00004117"/>
    </source>
</evidence>
<organism evidence="9">
    <name type="scientific">hydrothermal vent metagenome</name>
    <dbReference type="NCBI Taxonomy" id="652676"/>
    <lineage>
        <taxon>unclassified sequences</taxon>
        <taxon>metagenomes</taxon>
        <taxon>ecological metagenomes</taxon>
    </lineage>
</organism>
<dbReference type="PANTHER" id="PTHR30065:SF8">
    <property type="entry name" value="FLAGELLAR BIOSYNTHETIC PROTEIN FLIR"/>
    <property type="match status" value="1"/>
</dbReference>
<protein>
    <submittedName>
        <fullName evidence="9">Flagellar biosynthesis protein FliR</fullName>
    </submittedName>
</protein>
<dbReference type="GO" id="GO:0006605">
    <property type="term" value="P:protein targeting"/>
    <property type="evidence" value="ECO:0007669"/>
    <property type="project" value="InterPro"/>
</dbReference>
<dbReference type="GO" id="GO:0044780">
    <property type="term" value="P:bacterial-type flagellum assembly"/>
    <property type="evidence" value="ECO:0007669"/>
    <property type="project" value="InterPro"/>
</dbReference>
<dbReference type="Pfam" id="PF01311">
    <property type="entry name" value="Bac_export_1"/>
    <property type="match status" value="1"/>
</dbReference>
<reference evidence="9" key="1">
    <citation type="submission" date="2016-10" db="EMBL/GenBank/DDBJ databases">
        <authorList>
            <person name="de Groot N.N."/>
        </authorList>
    </citation>
    <scope>NUCLEOTIDE SEQUENCE</scope>
</reference>
<feature type="transmembrane region" description="Helical" evidence="8">
    <location>
        <begin position="40"/>
        <end position="58"/>
    </location>
</feature>
<dbReference type="AlphaFoldDB" id="A0A1W1D2Y4"/>
<keyword evidence="9" id="KW-0969">Cilium</keyword>
<comment type="subcellular location">
    <subcellularLocation>
        <location evidence="1">Bacterial flagellum basal body</location>
    </subcellularLocation>
    <subcellularLocation>
        <location evidence="2">Cell membrane</location>
        <topology evidence="2">Multi-pass membrane protein</topology>
    </subcellularLocation>
</comment>
<dbReference type="PRINTS" id="PR00953">
    <property type="entry name" value="TYPE3IMRPROT"/>
</dbReference>
<sequence>MMGWADLFIDKHVVAFLLLFFRFGSLFLAVPIFSHQNIPMNVKASMAFFFTIVFYSSVPPLTFEINLPNLIIAVLGEFLFGLAVGIILLLAFHVITFAGGQISYMMGFSMASAIDPQTGISMPIVSQFLSLMGLMMLVEINLHHWMIIYINNSLSAIPLGGFLMTKDLLAYITKATINMFVVGFMIAFPIIALSWLADVIFGMLMKTMPQFNLLVIGFPIKIMVAFSVLIAILTSIMLLLKHQIIDAFNTLNIFF</sequence>
<feature type="transmembrane region" description="Helical" evidence="8">
    <location>
        <begin position="70"/>
        <end position="98"/>
    </location>
</feature>
<feature type="transmembrane region" description="Helical" evidence="8">
    <location>
        <begin position="144"/>
        <end position="165"/>
    </location>
</feature>
<evidence type="ECO:0000256" key="3">
    <source>
        <dbReference type="ARBA" id="ARBA00022475"/>
    </source>
</evidence>
<dbReference type="NCBIfam" id="TIGR01400">
    <property type="entry name" value="fliR"/>
    <property type="match status" value="1"/>
</dbReference>
<feature type="transmembrane region" description="Helical" evidence="8">
    <location>
        <begin position="177"/>
        <end position="196"/>
    </location>
</feature>
<evidence type="ECO:0000256" key="2">
    <source>
        <dbReference type="ARBA" id="ARBA00004651"/>
    </source>
</evidence>
<evidence type="ECO:0000256" key="8">
    <source>
        <dbReference type="SAM" id="Phobius"/>
    </source>
</evidence>